<name>A0A6I6K5L0_9BACT</name>
<dbReference type="Proteomes" id="UP000428260">
    <property type="component" value="Chromosome"/>
</dbReference>
<accession>A0A6I6K5L0</accession>
<feature type="transmembrane region" description="Helical" evidence="1">
    <location>
        <begin position="7"/>
        <end position="32"/>
    </location>
</feature>
<keyword evidence="1" id="KW-0472">Membrane</keyword>
<keyword evidence="3" id="KW-1185">Reference proteome</keyword>
<dbReference type="AlphaFoldDB" id="A0A6I6K5L0"/>
<evidence type="ECO:0000313" key="3">
    <source>
        <dbReference type="Proteomes" id="UP000428260"/>
    </source>
</evidence>
<proteinExistence type="predicted"/>
<dbReference type="KEGG" id="mcos:GM418_16925"/>
<reference evidence="2 3" key="1">
    <citation type="submission" date="2019-11" db="EMBL/GenBank/DDBJ databases">
        <authorList>
            <person name="Zheng R.K."/>
            <person name="Sun C.M."/>
        </authorList>
    </citation>
    <scope>NUCLEOTIDE SEQUENCE [LARGE SCALE GENOMIC DNA]</scope>
    <source>
        <strain evidence="2 3">WC007</strain>
    </source>
</reference>
<dbReference type="EMBL" id="CP046401">
    <property type="protein sequence ID" value="QGY45294.1"/>
    <property type="molecule type" value="Genomic_DNA"/>
</dbReference>
<feature type="transmembrane region" description="Helical" evidence="1">
    <location>
        <begin position="83"/>
        <end position="108"/>
    </location>
</feature>
<keyword evidence="1" id="KW-1133">Transmembrane helix</keyword>
<protein>
    <recommendedName>
        <fullName evidence="4">DUF4064 domain-containing protein</fullName>
    </recommendedName>
</protein>
<evidence type="ECO:0008006" key="4">
    <source>
        <dbReference type="Google" id="ProtNLM"/>
    </source>
</evidence>
<dbReference type="RefSeq" id="WP_158868409.1">
    <property type="nucleotide sequence ID" value="NZ_CP046401.1"/>
</dbReference>
<evidence type="ECO:0000256" key="1">
    <source>
        <dbReference type="SAM" id="Phobius"/>
    </source>
</evidence>
<organism evidence="2 3">
    <name type="scientific">Maribellus comscasis</name>
    <dbReference type="NCBI Taxonomy" id="2681766"/>
    <lineage>
        <taxon>Bacteria</taxon>
        <taxon>Pseudomonadati</taxon>
        <taxon>Bacteroidota</taxon>
        <taxon>Bacteroidia</taxon>
        <taxon>Marinilabiliales</taxon>
        <taxon>Prolixibacteraceae</taxon>
        <taxon>Maribellus</taxon>
    </lineage>
</organism>
<gene>
    <name evidence="2" type="ORF">GM418_16925</name>
</gene>
<feature type="transmembrane region" description="Helical" evidence="1">
    <location>
        <begin position="44"/>
        <end position="71"/>
    </location>
</feature>
<sequence>MEKHINIVAALQIGFSILGIIIGAVVFAILHFAGDISGDHEAQFILSIVANILIIFFAVLSIPGIIAGIGLFKRKEWARILTLIISVLDLFNFPLGTAVGVYSIWALVQPETVEHFKK</sequence>
<keyword evidence="1" id="KW-0812">Transmembrane</keyword>
<evidence type="ECO:0000313" key="2">
    <source>
        <dbReference type="EMBL" id="QGY45294.1"/>
    </source>
</evidence>